<protein>
    <submittedName>
        <fullName evidence="2">Uncharacterized protein</fullName>
    </submittedName>
</protein>
<keyword evidence="3" id="KW-1185">Reference proteome</keyword>
<accession>A0A0N0U3K2</accession>
<reference evidence="2 3" key="1">
    <citation type="submission" date="2015-07" db="EMBL/GenBank/DDBJ databases">
        <title>The genome of Melipona quadrifasciata.</title>
        <authorList>
            <person name="Pan H."/>
            <person name="Kapheim K."/>
        </authorList>
    </citation>
    <scope>NUCLEOTIDE SEQUENCE [LARGE SCALE GENOMIC DNA]</scope>
    <source>
        <strain evidence="2">0111107301</strain>
        <tissue evidence="2">Whole body</tissue>
    </source>
</reference>
<feature type="region of interest" description="Disordered" evidence="1">
    <location>
        <begin position="112"/>
        <end position="185"/>
    </location>
</feature>
<feature type="compositionally biased region" description="Basic and acidic residues" evidence="1">
    <location>
        <begin position="8"/>
        <end position="18"/>
    </location>
</feature>
<evidence type="ECO:0000256" key="1">
    <source>
        <dbReference type="SAM" id="MobiDB-lite"/>
    </source>
</evidence>
<evidence type="ECO:0000313" key="2">
    <source>
        <dbReference type="EMBL" id="KOX69044.1"/>
    </source>
</evidence>
<dbReference type="AlphaFoldDB" id="A0A0N0U3K2"/>
<feature type="compositionally biased region" description="Basic and acidic residues" evidence="1">
    <location>
        <begin position="159"/>
        <end position="172"/>
    </location>
</feature>
<sequence>MELLQYMEKNKNTHKENQKTIPRSKSQRQSGKNKSAKEDTNECRDDTVERRRTSFPEVFKVIALRLTCHWKWVPQTYSPLSTMIEVIIIIVPTNVSRENCCGEKGMSVVKRGKEERGRSDLAVVVARGDEEEEDRGTGRRRPGNQEDTAWNPKGGNARRSNEQKGLSDDDKHGKKVSVRNEVGYV</sequence>
<evidence type="ECO:0000313" key="3">
    <source>
        <dbReference type="Proteomes" id="UP000053105"/>
    </source>
</evidence>
<organism evidence="2 3">
    <name type="scientific">Melipona quadrifasciata</name>
    <dbReference type="NCBI Taxonomy" id="166423"/>
    <lineage>
        <taxon>Eukaryota</taxon>
        <taxon>Metazoa</taxon>
        <taxon>Ecdysozoa</taxon>
        <taxon>Arthropoda</taxon>
        <taxon>Hexapoda</taxon>
        <taxon>Insecta</taxon>
        <taxon>Pterygota</taxon>
        <taxon>Neoptera</taxon>
        <taxon>Endopterygota</taxon>
        <taxon>Hymenoptera</taxon>
        <taxon>Apocrita</taxon>
        <taxon>Aculeata</taxon>
        <taxon>Apoidea</taxon>
        <taxon>Anthophila</taxon>
        <taxon>Apidae</taxon>
        <taxon>Melipona</taxon>
    </lineage>
</organism>
<proteinExistence type="predicted"/>
<feature type="region of interest" description="Disordered" evidence="1">
    <location>
        <begin position="1"/>
        <end position="45"/>
    </location>
</feature>
<feature type="compositionally biased region" description="Polar residues" evidence="1">
    <location>
        <begin position="19"/>
        <end position="33"/>
    </location>
</feature>
<gene>
    <name evidence="2" type="ORF">WN51_06523</name>
</gene>
<dbReference type="EMBL" id="KQ435904">
    <property type="protein sequence ID" value="KOX69044.1"/>
    <property type="molecule type" value="Genomic_DNA"/>
</dbReference>
<feature type="compositionally biased region" description="Basic and acidic residues" evidence="1">
    <location>
        <begin position="35"/>
        <end position="45"/>
    </location>
</feature>
<dbReference type="Proteomes" id="UP000053105">
    <property type="component" value="Unassembled WGS sequence"/>
</dbReference>
<name>A0A0N0U3K2_9HYME</name>